<evidence type="ECO:0000256" key="13">
    <source>
        <dbReference type="ARBA" id="ARBA00047659"/>
    </source>
</evidence>
<evidence type="ECO:0000256" key="4">
    <source>
        <dbReference type="ARBA" id="ARBA00014657"/>
    </source>
</evidence>
<evidence type="ECO:0000256" key="1">
    <source>
        <dbReference type="ARBA" id="ARBA00005194"/>
    </source>
</evidence>
<reference evidence="18 19" key="1">
    <citation type="journal article" date="2003" name="DNA Res.">
        <title>Complete genome structure of Gloeobacter violaceus PCC 7421, a cyanobacterium that lacks thylakoids.</title>
        <authorList>
            <person name="Nakamura Y."/>
            <person name="Kaneko T."/>
            <person name="Sato S."/>
            <person name="Mimuro M."/>
            <person name="Miyashita H."/>
            <person name="Tsuchiya T."/>
            <person name="Sasamoto S."/>
            <person name="Watanabe A."/>
            <person name="Kawashima K."/>
            <person name="Kishida Y."/>
            <person name="Kiyokawa C."/>
            <person name="Kohara M."/>
            <person name="Matsumoto M."/>
            <person name="Matsuno A."/>
            <person name="Nakazaki N."/>
            <person name="Shimpo S."/>
            <person name="Takeuchi C."/>
            <person name="Yamada M."/>
            <person name="Tabata S."/>
        </authorList>
    </citation>
    <scope>NUCLEOTIDE SEQUENCE [LARGE SCALE GENOMIC DNA]</scope>
    <source>
        <strain evidence="19">ATCC 29082 / PCC 7421</strain>
    </source>
</reference>
<keyword evidence="9 14" id="KW-0275">Fatty acid biosynthesis</keyword>
<dbReference type="InterPro" id="IPR016039">
    <property type="entry name" value="Thiolase-like"/>
</dbReference>
<dbReference type="InterPro" id="IPR017568">
    <property type="entry name" value="3-oxoacyl-ACP_synth-2"/>
</dbReference>
<dbReference type="GO" id="GO:0005829">
    <property type="term" value="C:cytosol"/>
    <property type="evidence" value="ECO:0000318"/>
    <property type="project" value="GO_Central"/>
</dbReference>
<protein>
    <recommendedName>
        <fullName evidence="4 14">3-oxoacyl-[acyl-carrier-protein] synthase 2</fullName>
        <ecNumber evidence="3 14">2.3.1.179</ecNumber>
    </recommendedName>
</protein>
<dbReference type="PANTHER" id="PTHR11712:SF336">
    <property type="entry name" value="3-OXOACYL-[ACYL-CARRIER-PROTEIN] SYNTHASE, MITOCHONDRIAL"/>
    <property type="match status" value="1"/>
</dbReference>
<dbReference type="PROSITE" id="PS52004">
    <property type="entry name" value="KS3_2"/>
    <property type="match status" value="1"/>
</dbReference>
<keyword evidence="5 14" id="KW-0444">Lipid biosynthesis</keyword>
<dbReference type="PhylomeDB" id="Q7NLN0"/>
<evidence type="ECO:0000256" key="16">
    <source>
        <dbReference type="RuleBase" id="RU003694"/>
    </source>
</evidence>
<dbReference type="InterPro" id="IPR000794">
    <property type="entry name" value="Beta-ketoacyl_synthase"/>
</dbReference>
<dbReference type="GO" id="GO:0006633">
    <property type="term" value="P:fatty acid biosynthetic process"/>
    <property type="evidence" value="ECO:0000318"/>
    <property type="project" value="GO_Central"/>
</dbReference>
<dbReference type="GO" id="GO:0004315">
    <property type="term" value="F:3-oxoacyl-[acyl-carrier-protein] synthase activity"/>
    <property type="evidence" value="ECO:0000318"/>
    <property type="project" value="GO_Central"/>
</dbReference>
<dbReference type="AlphaFoldDB" id="Q7NLN0"/>
<dbReference type="SMART" id="SM00825">
    <property type="entry name" value="PKS_KS"/>
    <property type="match status" value="1"/>
</dbReference>
<dbReference type="HOGENOM" id="CLU_000022_69_2_3"/>
<dbReference type="UniPathway" id="UPA00094"/>
<dbReference type="InParanoid" id="Q7NLN0"/>
<accession>Q7NLN0</accession>
<dbReference type="PANTHER" id="PTHR11712">
    <property type="entry name" value="POLYKETIDE SYNTHASE-RELATED"/>
    <property type="match status" value="1"/>
</dbReference>
<dbReference type="Pfam" id="PF02801">
    <property type="entry name" value="Ketoacyl-synt_C"/>
    <property type="match status" value="1"/>
</dbReference>
<dbReference type="InterPro" id="IPR014030">
    <property type="entry name" value="Ketoacyl_synth_N"/>
</dbReference>
<dbReference type="Pfam" id="PF00109">
    <property type="entry name" value="ketoacyl-synt"/>
    <property type="match status" value="1"/>
</dbReference>
<evidence type="ECO:0000256" key="12">
    <source>
        <dbReference type="ARBA" id="ARBA00047318"/>
    </source>
</evidence>
<evidence type="ECO:0000313" key="19">
    <source>
        <dbReference type="Proteomes" id="UP000000557"/>
    </source>
</evidence>
<evidence type="ECO:0000256" key="9">
    <source>
        <dbReference type="ARBA" id="ARBA00023160"/>
    </source>
</evidence>
<evidence type="ECO:0000256" key="2">
    <source>
        <dbReference type="ARBA" id="ARBA00008467"/>
    </source>
</evidence>
<organism evidence="18 19">
    <name type="scientific">Gloeobacter violaceus (strain ATCC 29082 / PCC 7421)</name>
    <dbReference type="NCBI Taxonomy" id="251221"/>
    <lineage>
        <taxon>Bacteria</taxon>
        <taxon>Bacillati</taxon>
        <taxon>Cyanobacteriota</taxon>
        <taxon>Cyanophyceae</taxon>
        <taxon>Gloeobacterales</taxon>
        <taxon>Gloeobacteraceae</taxon>
        <taxon>Gloeobacter</taxon>
    </lineage>
</organism>
<keyword evidence="10 14" id="KW-0012">Acyltransferase</keyword>
<dbReference type="OrthoDB" id="9808669at2"/>
<dbReference type="EnsemblBacteria" id="BAC89032">
    <property type="protein sequence ID" value="BAC89032"/>
    <property type="gene ID" value="BAC89032"/>
</dbReference>
<dbReference type="CDD" id="cd00834">
    <property type="entry name" value="KAS_I_II"/>
    <property type="match status" value="1"/>
</dbReference>
<dbReference type="NCBIfam" id="TIGR03150">
    <property type="entry name" value="fabF"/>
    <property type="match status" value="1"/>
</dbReference>
<dbReference type="FunCoup" id="Q7NLN0">
    <property type="interactions" value="325"/>
</dbReference>
<gene>
    <name evidence="18" type="ordered locus">gll1091</name>
</gene>
<dbReference type="KEGG" id="gvi:gll1091"/>
<dbReference type="InterPro" id="IPR020841">
    <property type="entry name" value="PKS_Beta-ketoAc_synthase_dom"/>
</dbReference>
<evidence type="ECO:0000256" key="15">
    <source>
        <dbReference type="PIRSR" id="PIRSR000447-1"/>
    </source>
</evidence>
<evidence type="ECO:0000256" key="7">
    <source>
        <dbReference type="ARBA" id="ARBA00022832"/>
    </source>
</evidence>
<keyword evidence="7" id="KW-0276">Fatty acid metabolism</keyword>
<evidence type="ECO:0000256" key="14">
    <source>
        <dbReference type="PIRNR" id="PIRNR000447"/>
    </source>
</evidence>
<evidence type="ECO:0000259" key="17">
    <source>
        <dbReference type="PROSITE" id="PS52004"/>
    </source>
</evidence>
<dbReference type="EC" id="2.3.1.179" evidence="3 14"/>
<dbReference type="PROSITE" id="PS00606">
    <property type="entry name" value="KS3_1"/>
    <property type="match status" value="1"/>
</dbReference>
<name>Q7NLN0_GLOVI</name>
<evidence type="ECO:0000256" key="8">
    <source>
        <dbReference type="ARBA" id="ARBA00023098"/>
    </source>
</evidence>
<dbReference type="InterPro" id="IPR018201">
    <property type="entry name" value="Ketoacyl_synth_AS"/>
</dbReference>
<proteinExistence type="inferred from homology"/>
<dbReference type="PATRIC" id="fig|251221.4.peg.1117"/>
<dbReference type="GO" id="GO:0030497">
    <property type="term" value="P:fatty acid elongation"/>
    <property type="evidence" value="ECO:0007669"/>
    <property type="project" value="UniProtKB-ARBA"/>
</dbReference>
<reference evidence="18 19" key="2">
    <citation type="journal article" date="2003" name="DNA Res.">
        <title>Complete genome structure of Gloeobacter violaceus PCC 7421, a cyanobacterium that lacks thylakoids (supplement).</title>
        <authorList>
            <person name="Nakamura Y."/>
            <person name="Kaneko T."/>
            <person name="Sato S."/>
            <person name="Mimuro M."/>
            <person name="Miyashita H."/>
            <person name="Tsuchiya T."/>
            <person name="Sasamoto S."/>
            <person name="Watanabe A."/>
            <person name="Kawashima K."/>
            <person name="Kishida Y."/>
            <person name="Kiyokawa C."/>
            <person name="Kohara M."/>
            <person name="Matsumoto M."/>
            <person name="Matsuno A."/>
            <person name="Nakazaki N."/>
            <person name="Shimpo S."/>
            <person name="Takeuchi C."/>
            <person name="Yamada M."/>
            <person name="Tabata S."/>
        </authorList>
    </citation>
    <scope>NUCLEOTIDE SEQUENCE [LARGE SCALE GENOMIC DNA]</scope>
    <source>
        <strain evidence="19">ATCC 29082 / PCC 7421</strain>
    </source>
</reference>
<dbReference type="eggNOG" id="COG0304">
    <property type="taxonomic scope" value="Bacteria"/>
</dbReference>
<evidence type="ECO:0000256" key="3">
    <source>
        <dbReference type="ARBA" id="ARBA00012356"/>
    </source>
</evidence>
<evidence type="ECO:0000256" key="11">
    <source>
        <dbReference type="ARBA" id="ARBA00024006"/>
    </source>
</evidence>
<dbReference type="SUPFAM" id="SSF53901">
    <property type="entry name" value="Thiolase-like"/>
    <property type="match status" value="2"/>
</dbReference>
<feature type="active site" description="For beta-ketoacyl synthase activity" evidence="15">
    <location>
        <position position="170"/>
    </location>
</feature>
<evidence type="ECO:0000256" key="5">
    <source>
        <dbReference type="ARBA" id="ARBA00022516"/>
    </source>
</evidence>
<dbReference type="STRING" id="251221.gene:10758570"/>
<dbReference type="EMBL" id="BA000045">
    <property type="protein sequence ID" value="BAC89032.1"/>
    <property type="molecule type" value="Genomic_DNA"/>
</dbReference>
<dbReference type="Proteomes" id="UP000000557">
    <property type="component" value="Chromosome"/>
</dbReference>
<keyword evidence="8" id="KW-0443">Lipid metabolism</keyword>
<feature type="domain" description="Ketosynthase family 3 (KS3)" evidence="17">
    <location>
        <begin position="9"/>
        <end position="417"/>
    </location>
</feature>
<dbReference type="Gene3D" id="3.40.47.10">
    <property type="match status" value="2"/>
</dbReference>
<keyword evidence="6 14" id="KW-0808">Transferase</keyword>
<evidence type="ECO:0000313" key="18">
    <source>
        <dbReference type="EMBL" id="BAC89032.1"/>
    </source>
</evidence>
<evidence type="ECO:0000256" key="10">
    <source>
        <dbReference type="ARBA" id="ARBA00023315"/>
    </source>
</evidence>
<keyword evidence="19" id="KW-1185">Reference proteome</keyword>
<dbReference type="PIRSF" id="PIRSF000447">
    <property type="entry name" value="KAS_II"/>
    <property type="match status" value="1"/>
</dbReference>
<comment type="pathway">
    <text evidence="1 14">Lipid metabolism; fatty acid biosynthesis.</text>
</comment>
<dbReference type="FunFam" id="3.40.47.10:FF:000029">
    <property type="entry name" value="3-oxoacyl-[acyl-carrier-protein] synthase 1"/>
    <property type="match status" value="1"/>
</dbReference>
<dbReference type="RefSeq" id="WP_011141093.1">
    <property type="nucleotide sequence ID" value="NC_005125.1"/>
</dbReference>
<comment type="catalytic activity">
    <reaction evidence="12 14">
        <text>(9Z)-hexadecenoyl-[ACP] + malonyl-[ACP] + H(+) = 3-oxo-(11Z)-octadecenoyl-[ACP] + holo-[ACP] + CO2</text>
        <dbReference type="Rhea" id="RHEA:55040"/>
        <dbReference type="Rhea" id="RHEA-COMP:9623"/>
        <dbReference type="Rhea" id="RHEA-COMP:9685"/>
        <dbReference type="Rhea" id="RHEA-COMP:10800"/>
        <dbReference type="Rhea" id="RHEA-COMP:14074"/>
        <dbReference type="ChEBI" id="CHEBI:15378"/>
        <dbReference type="ChEBI" id="CHEBI:16526"/>
        <dbReference type="ChEBI" id="CHEBI:64479"/>
        <dbReference type="ChEBI" id="CHEBI:78449"/>
        <dbReference type="ChEBI" id="CHEBI:83989"/>
        <dbReference type="ChEBI" id="CHEBI:138538"/>
        <dbReference type="EC" id="2.3.1.179"/>
    </reaction>
</comment>
<dbReference type="FunFam" id="3.40.47.10:FF:000018">
    <property type="entry name" value="3-oxoacyl-[acyl-carrier-protein] synthase 2"/>
    <property type="match status" value="1"/>
</dbReference>
<sequence>MKSRNQRELKRVVVTGMGSITPLQNDPESFWQQLLVGRSGVSRITYFDTSHHRCQIAAEVKGFEASDYLSLKAAKRTERCIQFAIAGARQALDDAQFSIDALNASQVGVVIGTAIGGIRIFEAQANVYAQKGPDRCSPFLTPMTICNMAAAQVAIQIGATGPCFCPATACAAGSNAIGDAFRLIQLGHVQAVIAGGTEAPITPLVIAGFEAARVVSTLNQEPEKASRPFDKSRDGFVIGEGSGILLLEELEHALRRGKKIYAELIGYGASCDAHHITSPLPTGAGAAQAMRLAIEDADLSPGQVNYINAHGTSTLANDAMEIKGISLAFGELAPLIPINSTKSMTGHLLGAAGGIEAIATIMTITKDQIPATLNLQNPDTECDLDFVTKESRHKIVDVAMSNSFGFGGHNVSLIFRKFPGMLE</sequence>
<comment type="similarity">
    <text evidence="2 14 16">Belongs to the thiolase-like superfamily. Beta-ketoacyl-ACP synthases family.</text>
</comment>
<dbReference type="NCBIfam" id="NF005589">
    <property type="entry name" value="PRK07314.1"/>
    <property type="match status" value="1"/>
</dbReference>
<dbReference type="InterPro" id="IPR014031">
    <property type="entry name" value="Ketoacyl_synth_C"/>
</dbReference>
<comment type="catalytic activity">
    <reaction evidence="13 14">
        <text>a fatty acyl-[ACP] + malonyl-[ACP] + H(+) = a 3-oxoacyl-[ACP] + holo-[ACP] + CO2</text>
        <dbReference type="Rhea" id="RHEA:22836"/>
        <dbReference type="Rhea" id="RHEA-COMP:9623"/>
        <dbReference type="Rhea" id="RHEA-COMP:9685"/>
        <dbReference type="Rhea" id="RHEA-COMP:9916"/>
        <dbReference type="Rhea" id="RHEA-COMP:14125"/>
        <dbReference type="ChEBI" id="CHEBI:15378"/>
        <dbReference type="ChEBI" id="CHEBI:16526"/>
        <dbReference type="ChEBI" id="CHEBI:64479"/>
        <dbReference type="ChEBI" id="CHEBI:78449"/>
        <dbReference type="ChEBI" id="CHEBI:78776"/>
        <dbReference type="ChEBI" id="CHEBI:138651"/>
    </reaction>
</comment>
<comment type="function">
    <text evidence="11 14">Involved in the type II fatty acid elongation cycle. Catalyzes the elongation of a wide range of acyl-ACP by the addition of two carbons from malonyl-ACP to an acyl acceptor. Can efficiently catalyze the conversion of palmitoleoyl-ACP (cis-hexadec-9-enoyl-ACP) to cis-vaccenoyl-ACP (cis-octadec-11-enoyl-ACP), an essential step in the thermal regulation of fatty acid composition.</text>
</comment>
<evidence type="ECO:0000256" key="6">
    <source>
        <dbReference type="ARBA" id="ARBA00022679"/>
    </source>
</evidence>